<accession>Q135E7</accession>
<keyword evidence="3" id="KW-0804">Transcription</keyword>
<dbReference type="AlphaFoldDB" id="Q135E7"/>
<dbReference type="InterPro" id="IPR050397">
    <property type="entry name" value="Env_Response_Regulators"/>
</dbReference>
<dbReference type="Pfam" id="PF00027">
    <property type="entry name" value="cNMP_binding"/>
    <property type="match status" value="1"/>
</dbReference>
<dbReference type="SMART" id="SM00100">
    <property type="entry name" value="cNMP"/>
    <property type="match status" value="1"/>
</dbReference>
<dbReference type="PANTHER" id="PTHR24567:SF28">
    <property type="entry name" value="LISTERIOLYSIN REGULATORY PROTEIN"/>
    <property type="match status" value="1"/>
</dbReference>
<dbReference type="EMBL" id="CP000283">
    <property type="protein sequence ID" value="ABE40292.1"/>
    <property type="molecule type" value="Genomic_DNA"/>
</dbReference>
<dbReference type="SUPFAM" id="SSF46785">
    <property type="entry name" value="Winged helix' DNA-binding domain"/>
    <property type="match status" value="1"/>
</dbReference>
<dbReference type="GO" id="GO:0005829">
    <property type="term" value="C:cytosol"/>
    <property type="evidence" value="ECO:0007669"/>
    <property type="project" value="TreeGrafter"/>
</dbReference>
<dbReference type="BioCyc" id="RPAL316057:RPD_RS15395-MONOMER"/>
<dbReference type="STRING" id="316057.RPD_3066"/>
<dbReference type="InterPro" id="IPR036388">
    <property type="entry name" value="WH-like_DNA-bd_sf"/>
</dbReference>
<dbReference type="Gene3D" id="1.10.10.10">
    <property type="entry name" value="Winged helix-like DNA-binding domain superfamily/Winged helix DNA-binding domain"/>
    <property type="match status" value="1"/>
</dbReference>
<dbReference type="InterPro" id="IPR012318">
    <property type="entry name" value="HTH_CRP"/>
</dbReference>
<keyword evidence="1" id="KW-0805">Transcription regulation</keyword>
<organism evidence="6 7">
    <name type="scientific">Rhodopseudomonas palustris (strain BisB5)</name>
    <dbReference type="NCBI Taxonomy" id="316057"/>
    <lineage>
        <taxon>Bacteria</taxon>
        <taxon>Pseudomonadati</taxon>
        <taxon>Pseudomonadota</taxon>
        <taxon>Alphaproteobacteria</taxon>
        <taxon>Hyphomicrobiales</taxon>
        <taxon>Nitrobacteraceae</taxon>
        <taxon>Rhodopseudomonas</taxon>
    </lineage>
</organism>
<name>Q135E7_RHOPS</name>
<evidence type="ECO:0000256" key="2">
    <source>
        <dbReference type="ARBA" id="ARBA00023125"/>
    </source>
</evidence>
<evidence type="ECO:0000256" key="3">
    <source>
        <dbReference type="ARBA" id="ARBA00023163"/>
    </source>
</evidence>
<keyword evidence="2" id="KW-0238">DNA-binding</keyword>
<evidence type="ECO:0000313" key="6">
    <source>
        <dbReference type="EMBL" id="ABE40292.1"/>
    </source>
</evidence>
<dbReference type="InterPro" id="IPR018490">
    <property type="entry name" value="cNMP-bd_dom_sf"/>
</dbReference>
<dbReference type="Proteomes" id="UP000001818">
    <property type="component" value="Chromosome"/>
</dbReference>
<dbReference type="Gene3D" id="2.60.120.10">
    <property type="entry name" value="Jelly Rolls"/>
    <property type="match status" value="1"/>
</dbReference>
<feature type="domain" description="HTH crp-type" evidence="5">
    <location>
        <begin position="155"/>
        <end position="228"/>
    </location>
</feature>
<dbReference type="Pfam" id="PF13545">
    <property type="entry name" value="HTH_Crp_2"/>
    <property type="match status" value="1"/>
</dbReference>
<dbReference type="PROSITE" id="PS51063">
    <property type="entry name" value="HTH_CRP_2"/>
    <property type="match status" value="1"/>
</dbReference>
<dbReference type="CDD" id="cd00038">
    <property type="entry name" value="CAP_ED"/>
    <property type="match status" value="1"/>
</dbReference>
<evidence type="ECO:0000313" key="7">
    <source>
        <dbReference type="Proteomes" id="UP000001818"/>
    </source>
</evidence>
<dbReference type="GO" id="GO:0003700">
    <property type="term" value="F:DNA-binding transcription factor activity"/>
    <property type="evidence" value="ECO:0007669"/>
    <property type="project" value="TreeGrafter"/>
</dbReference>
<dbReference type="KEGG" id="rpd:RPD_3066"/>
<evidence type="ECO:0000259" key="5">
    <source>
        <dbReference type="PROSITE" id="PS51063"/>
    </source>
</evidence>
<dbReference type="PROSITE" id="PS50042">
    <property type="entry name" value="CNMP_BINDING_3"/>
    <property type="match status" value="1"/>
</dbReference>
<dbReference type="eggNOG" id="COG0664">
    <property type="taxonomic scope" value="Bacteria"/>
</dbReference>
<gene>
    <name evidence="6" type="ordered locus">RPD_3066</name>
</gene>
<dbReference type="InterPro" id="IPR036390">
    <property type="entry name" value="WH_DNA-bd_sf"/>
</dbReference>
<dbReference type="PANTHER" id="PTHR24567">
    <property type="entry name" value="CRP FAMILY TRANSCRIPTIONAL REGULATORY PROTEIN"/>
    <property type="match status" value="1"/>
</dbReference>
<dbReference type="GO" id="GO:0003677">
    <property type="term" value="F:DNA binding"/>
    <property type="evidence" value="ECO:0007669"/>
    <property type="project" value="UniProtKB-KW"/>
</dbReference>
<dbReference type="InterPro" id="IPR014710">
    <property type="entry name" value="RmlC-like_jellyroll"/>
</dbReference>
<feature type="domain" description="Cyclic nucleotide-binding" evidence="4">
    <location>
        <begin position="22"/>
        <end position="123"/>
    </location>
</feature>
<sequence length="240" mass="26196">MNVTGSTMDQGALRASVARSALFSQLSETEIALLFNAAMLRRIQQGQVLFHQGDPPNYLFQIVGGLLRITQINSDGEQITLRIARPGDLCCVAALRRPAYPATAIAIKDATVLVWRACTFLDLARRHPGIADNVLSIVGDRAHEMLNRATELTGKSIEQRIAACLLRLSAQAGTESAEGIHIEFPITRFDLASMAGLTYFTVSRTLSAWQKQGLVKTGRHRLTILKVAHIVGIAEPRVGR</sequence>
<protein>
    <submittedName>
        <fullName evidence="6">Transcriptional regulator, Crp/Fnr family</fullName>
    </submittedName>
</protein>
<dbReference type="HOGENOM" id="CLU_075053_3_1_5"/>
<proteinExistence type="predicted"/>
<reference evidence="6 7" key="1">
    <citation type="submission" date="2006-03" db="EMBL/GenBank/DDBJ databases">
        <title>Complete sequence of Rhodopseudomonas palustris BisB5.</title>
        <authorList>
            <consortium name="US DOE Joint Genome Institute"/>
            <person name="Copeland A."/>
            <person name="Lucas S."/>
            <person name="Lapidus A."/>
            <person name="Barry K."/>
            <person name="Detter J.C."/>
            <person name="Glavina del Rio T."/>
            <person name="Hammon N."/>
            <person name="Israni S."/>
            <person name="Dalin E."/>
            <person name="Tice H."/>
            <person name="Pitluck S."/>
            <person name="Chain P."/>
            <person name="Malfatti S."/>
            <person name="Shin M."/>
            <person name="Vergez L."/>
            <person name="Schmutz J."/>
            <person name="Larimer F."/>
            <person name="Land M."/>
            <person name="Hauser L."/>
            <person name="Pelletier D.A."/>
            <person name="Kyrpides N."/>
            <person name="Lykidis A."/>
            <person name="Oda Y."/>
            <person name="Harwood C.S."/>
            <person name="Richardson P."/>
        </authorList>
    </citation>
    <scope>NUCLEOTIDE SEQUENCE [LARGE SCALE GENOMIC DNA]</scope>
    <source>
        <strain evidence="6 7">BisB5</strain>
    </source>
</reference>
<evidence type="ECO:0000259" key="4">
    <source>
        <dbReference type="PROSITE" id="PS50042"/>
    </source>
</evidence>
<dbReference type="SMART" id="SM00419">
    <property type="entry name" value="HTH_CRP"/>
    <property type="match status" value="1"/>
</dbReference>
<dbReference type="SUPFAM" id="SSF51206">
    <property type="entry name" value="cAMP-binding domain-like"/>
    <property type="match status" value="1"/>
</dbReference>
<evidence type="ECO:0000256" key="1">
    <source>
        <dbReference type="ARBA" id="ARBA00023015"/>
    </source>
</evidence>
<dbReference type="InterPro" id="IPR000595">
    <property type="entry name" value="cNMP-bd_dom"/>
</dbReference>